<evidence type="ECO:0000256" key="7">
    <source>
        <dbReference type="SAM" id="Coils"/>
    </source>
</evidence>
<dbReference type="SUPFAM" id="SSF50891">
    <property type="entry name" value="Cyclophilin-like"/>
    <property type="match status" value="1"/>
</dbReference>
<dbReference type="AlphaFoldDB" id="A0AAD8LPA3"/>
<dbReference type="Pfam" id="PF00160">
    <property type="entry name" value="Pro_isomerase"/>
    <property type="match status" value="1"/>
</dbReference>
<gene>
    <name evidence="10" type="ORF">BgAZ_501990</name>
</gene>
<dbReference type="Pfam" id="PF08231">
    <property type="entry name" value="SYF2"/>
    <property type="match status" value="1"/>
</dbReference>
<dbReference type="PRINTS" id="PR00153">
    <property type="entry name" value="CSAPPISMRASE"/>
</dbReference>
<dbReference type="PANTHER" id="PTHR11071:SF561">
    <property type="entry name" value="PEPTIDYL-PROLYL CIS-TRANS ISOMERASE D-RELATED"/>
    <property type="match status" value="1"/>
</dbReference>
<evidence type="ECO:0000256" key="6">
    <source>
        <dbReference type="ARBA" id="ARBA00023242"/>
    </source>
</evidence>
<evidence type="ECO:0000256" key="5">
    <source>
        <dbReference type="ARBA" id="ARBA00023187"/>
    </source>
</evidence>
<accession>A0AAD8LPA3</accession>
<dbReference type="InterPro" id="IPR013260">
    <property type="entry name" value="mRNA_splic_SYF2"/>
</dbReference>
<protein>
    <submittedName>
        <fullName evidence="10">Cyclophilin-like domain containing protein</fullName>
    </submittedName>
</protein>
<evidence type="ECO:0000256" key="4">
    <source>
        <dbReference type="ARBA" id="ARBA00022728"/>
    </source>
</evidence>
<feature type="region of interest" description="Disordered" evidence="8">
    <location>
        <begin position="266"/>
        <end position="308"/>
    </location>
</feature>
<evidence type="ECO:0000313" key="11">
    <source>
        <dbReference type="Proteomes" id="UP001230268"/>
    </source>
</evidence>
<dbReference type="InterPro" id="IPR002130">
    <property type="entry name" value="Cyclophilin-type_PPIase_dom"/>
</dbReference>
<keyword evidence="4" id="KW-0747">Spliceosome</keyword>
<dbReference type="GO" id="GO:0006397">
    <property type="term" value="P:mRNA processing"/>
    <property type="evidence" value="ECO:0007669"/>
    <property type="project" value="UniProtKB-KW"/>
</dbReference>
<dbReference type="PROSITE" id="PS50072">
    <property type="entry name" value="CSA_PPIASE_2"/>
    <property type="match status" value="1"/>
</dbReference>
<evidence type="ECO:0000256" key="8">
    <source>
        <dbReference type="SAM" id="MobiDB-lite"/>
    </source>
</evidence>
<reference evidence="10" key="1">
    <citation type="submission" date="2023-08" db="EMBL/GenBank/DDBJ databases">
        <title>Draft sequence of the Babesia gibsoni genome.</title>
        <authorList>
            <person name="Yamagishi J.Y."/>
            <person name="Xuan X.X."/>
        </authorList>
    </citation>
    <scope>NUCLEOTIDE SEQUENCE</scope>
    <source>
        <strain evidence="10">Azabu</strain>
    </source>
</reference>
<keyword evidence="6" id="KW-0539">Nucleus</keyword>
<keyword evidence="11" id="KW-1185">Reference proteome</keyword>
<dbReference type="GO" id="GO:0006457">
    <property type="term" value="P:protein folding"/>
    <property type="evidence" value="ECO:0007669"/>
    <property type="project" value="TreeGrafter"/>
</dbReference>
<comment type="subcellular location">
    <subcellularLocation>
        <location evidence="1">Nucleus</location>
    </subcellularLocation>
</comment>
<feature type="compositionally biased region" description="Acidic residues" evidence="8">
    <location>
        <begin position="292"/>
        <end position="308"/>
    </location>
</feature>
<proteinExistence type="inferred from homology"/>
<dbReference type="GO" id="GO:0005681">
    <property type="term" value="C:spliceosomal complex"/>
    <property type="evidence" value="ECO:0007669"/>
    <property type="project" value="UniProtKB-KW"/>
</dbReference>
<dbReference type="GO" id="GO:0008380">
    <property type="term" value="P:RNA splicing"/>
    <property type="evidence" value="ECO:0007669"/>
    <property type="project" value="UniProtKB-KW"/>
</dbReference>
<dbReference type="Gene3D" id="2.40.100.10">
    <property type="entry name" value="Cyclophilin-like"/>
    <property type="match status" value="1"/>
</dbReference>
<keyword evidence="3" id="KW-0507">mRNA processing</keyword>
<feature type="coiled-coil region" evidence="7">
    <location>
        <begin position="184"/>
        <end position="215"/>
    </location>
</feature>
<evidence type="ECO:0000313" key="10">
    <source>
        <dbReference type="EMBL" id="KAK1441867.1"/>
    </source>
</evidence>
<dbReference type="PANTHER" id="PTHR11071">
    <property type="entry name" value="PEPTIDYL-PROLYL CIS-TRANS ISOMERASE"/>
    <property type="match status" value="1"/>
</dbReference>
<evidence type="ECO:0000256" key="1">
    <source>
        <dbReference type="ARBA" id="ARBA00004123"/>
    </source>
</evidence>
<comment type="similarity">
    <text evidence="2">Belongs to the SYF2 family.</text>
</comment>
<sequence>MGNLREYLDIGIGANLSGRVVFELFDDAADEVIENFRSLCLGKIVGMVRGKRGKLSYRGCRVFKVFPGDHIECGDFEHNNGDGGSSVFGGFFKQRVGTRRHSHAGLLSMKRMGPDGYGSQFMITLGRSPQLDNQHIVFGRVIQGMEFIRAVEHVPVDSKNTPKVEIGILGCGLLTYKSKKQDHMSQQRNIVSSLMESLEKKEEEEESDEETVEIRCLYTGKIIKKRAPKADSAASIGKQYLADALSGKSLHMIPTYDEHSDYQYYEDEEEASTAEQAPTRAVSGPSPSSDSSEYEPSEDEESSENDDDPIAAKLRMLSNKLGECSSLNQEEVVVERQLGGDPKKLNEYYKSALGLREDNSEVNYNRNPSLNKAAIAVEKQHEQSLKREKGKSFGWNVFNQDALYRAHNKRLRETTLNKTEYELQKAQLGDAFYQPNITQFEPTEAAKLSVARNLEKQYKQREKFSRRRAVDDEATDVSYINQRNRVFNQKLDRAFKSHAAEIKQNLERGTAL</sequence>
<evidence type="ECO:0000256" key="3">
    <source>
        <dbReference type="ARBA" id="ARBA00022664"/>
    </source>
</evidence>
<dbReference type="GO" id="GO:0016018">
    <property type="term" value="F:cyclosporin A binding"/>
    <property type="evidence" value="ECO:0007669"/>
    <property type="project" value="TreeGrafter"/>
</dbReference>
<evidence type="ECO:0000259" key="9">
    <source>
        <dbReference type="PROSITE" id="PS50072"/>
    </source>
</evidence>
<dbReference type="Proteomes" id="UP001230268">
    <property type="component" value="Unassembled WGS sequence"/>
</dbReference>
<dbReference type="InterPro" id="IPR029000">
    <property type="entry name" value="Cyclophilin-like_dom_sf"/>
</dbReference>
<keyword evidence="7" id="KW-0175">Coiled coil</keyword>
<dbReference type="GO" id="GO:0005737">
    <property type="term" value="C:cytoplasm"/>
    <property type="evidence" value="ECO:0007669"/>
    <property type="project" value="TreeGrafter"/>
</dbReference>
<keyword evidence="5" id="KW-0508">mRNA splicing</keyword>
<feature type="domain" description="PPIase cyclophilin-type" evidence="9">
    <location>
        <begin position="7"/>
        <end position="173"/>
    </location>
</feature>
<dbReference type="GO" id="GO:0003755">
    <property type="term" value="F:peptidyl-prolyl cis-trans isomerase activity"/>
    <property type="evidence" value="ECO:0007669"/>
    <property type="project" value="InterPro"/>
</dbReference>
<organism evidence="10 11">
    <name type="scientific">Babesia gibsoni</name>
    <dbReference type="NCBI Taxonomy" id="33632"/>
    <lineage>
        <taxon>Eukaryota</taxon>
        <taxon>Sar</taxon>
        <taxon>Alveolata</taxon>
        <taxon>Apicomplexa</taxon>
        <taxon>Aconoidasida</taxon>
        <taxon>Piroplasmida</taxon>
        <taxon>Babesiidae</taxon>
        <taxon>Babesia</taxon>
    </lineage>
</organism>
<comment type="caution">
    <text evidence="10">The sequence shown here is derived from an EMBL/GenBank/DDBJ whole genome shotgun (WGS) entry which is preliminary data.</text>
</comment>
<name>A0AAD8LPA3_BABGI</name>
<dbReference type="EMBL" id="JAVEPI010000005">
    <property type="protein sequence ID" value="KAK1441867.1"/>
    <property type="molecule type" value="Genomic_DNA"/>
</dbReference>
<evidence type="ECO:0000256" key="2">
    <source>
        <dbReference type="ARBA" id="ARBA00010028"/>
    </source>
</evidence>